<evidence type="ECO:0000256" key="7">
    <source>
        <dbReference type="SAM" id="Phobius"/>
    </source>
</evidence>
<dbReference type="InterPro" id="IPR019931">
    <property type="entry name" value="LPXTG_anchor"/>
</dbReference>
<dbReference type="PROSITE" id="PS50847">
    <property type="entry name" value="GRAM_POS_ANCHORING"/>
    <property type="match status" value="1"/>
</dbReference>
<keyword evidence="7" id="KW-0472">Membrane</keyword>
<evidence type="ECO:0000313" key="11">
    <source>
        <dbReference type="Proteomes" id="UP000430692"/>
    </source>
</evidence>
<accession>A0A6I4VVX0</accession>
<sequence length="327" mass="35709">MKRLFISIFTLALILAFSPLHTVVNAEENQKNVEETVKNIETQVKDSVTNPVAETKMEVHRKSQNHGNYYTFTAKLKDVKDAEGTWTLFVDGTKYDTKKSKTPSTSFIYNLYEEYKKNGETKGHDIKIVFEGKVDGKEGIAVGTQTIADLTVNHSQNGDKNKFTGTLTSGKSAKGNWGIAISDEKGKKVFKKKEVYNVKGTSFSHTFTGLKEGSYLVTFAYDGNVDGEDTVIVKKGKLQITKENNGNNDNNDNNNDNGDVKPTPIDNNPKPNPTPPVGQGTVDQVIDNTHKGGTLPKTATSNPIGMVAGLGLLALGGAVLGYRRFVK</sequence>
<feature type="compositionally biased region" description="Low complexity" evidence="6">
    <location>
        <begin position="244"/>
        <end position="257"/>
    </location>
</feature>
<evidence type="ECO:0000259" key="9">
    <source>
        <dbReference type="PROSITE" id="PS50847"/>
    </source>
</evidence>
<dbReference type="AlphaFoldDB" id="A0A6I4VVX0"/>
<keyword evidence="4 8" id="KW-0732">Signal</keyword>
<evidence type="ECO:0000256" key="1">
    <source>
        <dbReference type="ARBA" id="ARBA00004168"/>
    </source>
</evidence>
<dbReference type="EMBL" id="WUUL01000017">
    <property type="protein sequence ID" value="MXQ55667.1"/>
    <property type="molecule type" value="Genomic_DNA"/>
</dbReference>
<reference evidence="10 11" key="1">
    <citation type="submission" date="2019-12" db="EMBL/GenBank/DDBJ databases">
        <title>Whole-genome analyses of novel actinobacteria.</title>
        <authorList>
            <person name="Sahin N."/>
            <person name="Saygin H."/>
        </authorList>
    </citation>
    <scope>NUCLEOTIDE SEQUENCE [LARGE SCALE GENOMIC DNA]</scope>
    <source>
        <strain evidence="10 11">KC615</strain>
    </source>
</reference>
<comment type="caution">
    <text evidence="10">The sequence shown here is derived from an EMBL/GenBank/DDBJ whole genome shotgun (WGS) entry which is preliminary data.</text>
</comment>
<keyword evidence="2" id="KW-0134">Cell wall</keyword>
<comment type="subcellular location">
    <subcellularLocation>
        <location evidence="1">Secreted</location>
        <location evidence="1">Cell wall</location>
        <topology evidence="1">Peptidoglycan-anchor</topology>
    </subcellularLocation>
</comment>
<organism evidence="10 11">
    <name type="scientific">Shimazuella alba</name>
    <dbReference type="NCBI Taxonomy" id="2690964"/>
    <lineage>
        <taxon>Bacteria</taxon>
        <taxon>Bacillati</taxon>
        <taxon>Bacillota</taxon>
        <taxon>Bacilli</taxon>
        <taxon>Bacillales</taxon>
        <taxon>Thermoactinomycetaceae</taxon>
        <taxon>Shimazuella</taxon>
    </lineage>
</organism>
<evidence type="ECO:0000313" key="10">
    <source>
        <dbReference type="EMBL" id="MXQ55667.1"/>
    </source>
</evidence>
<proteinExistence type="predicted"/>
<evidence type="ECO:0000256" key="4">
    <source>
        <dbReference type="ARBA" id="ARBA00022729"/>
    </source>
</evidence>
<dbReference type="Pfam" id="PF00746">
    <property type="entry name" value="Gram_pos_anchor"/>
    <property type="match status" value="1"/>
</dbReference>
<gene>
    <name evidence="10" type="ORF">GSM42_18450</name>
</gene>
<evidence type="ECO:0000256" key="6">
    <source>
        <dbReference type="SAM" id="MobiDB-lite"/>
    </source>
</evidence>
<feature type="domain" description="Gram-positive cocci surface proteins LPxTG" evidence="9">
    <location>
        <begin position="295"/>
        <end position="327"/>
    </location>
</feature>
<keyword evidence="3" id="KW-0964">Secreted</keyword>
<name>A0A6I4VVX0_9BACL</name>
<feature type="region of interest" description="Disordered" evidence="6">
    <location>
        <begin position="241"/>
        <end position="301"/>
    </location>
</feature>
<keyword evidence="5" id="KW-0572">Peptidoglycan-anchor</keyword>
<evidence type="ECO:0000256" key="8">
    <source>
        <dbReference type="SAM" id="SignalP"/>
    </source>
</evidence>
<keyword evidence="7" id="KW-0812">Transmembrane</keyword>
<feature type="transmembrane region" description="Helical" evidence="7">
    <location>
        <begin position="304"/>
        <end position="322"/>
    </location>
</feature>
<feature type="chain" id="PRO_5039553270" evidence="8">
    <location>
        <begin position="23"/>
        <end position="327"/>
    </location>
</feature>
<feature type="signal peptide" evidence="8">
    <location>
        <begin position="1"/>
        <end position="22"/>
    </location>
</feature>
<dbReference type="Proteomes" id="UP000430692">
    <property type="component" value="Unassembled WGS sequence"/>
</dbReference>
<protein>
    <submittedName>
        <fullName evidence="10">LPXTG cell wall anchor domain-containing protein</fullName>
    </submittedName>
</protein>
<keyword evidence="11" id="KW-1185">Reference proteome</keyword>
<evidence type="ECO:0000256" key="2">
    <source>
        <dbReference type="ARBA" id="ARBA00022512"/>
    </source>
</evidence>
<dbReference type="RefSeq" id="WP_160803020.1">
    <property type="nucleotide sequence ID" value="NZ_WUUL01000017.1"/>
</dbReference>
<keyword evidence="7" id="KW-1133">Transmembrane helix</keyword>
<dbReference type="NCBIfam" id="TIGR01167">
    <property type="entry name" value="LPXTG_anchor"/>
    <property type="match status" value="1"/>
</dbReference>
<evidence type="ECO:0000256" key="3">
    <source>
        <dbReference type="ARBA" id="ARBA00022525"/>
    </source>
</evidence>
<evidence type="ECO:0000256" key="5">
    <source>
        <dbReference type="ARBA" id="ARBA00023088"/>
    </source>
</evidence>